<evidence type="ECO:0000313" key="2">
    <source>
        <dbReference type="EMBL" id="AMG73431.1"/>
    </source>
</evidence>
<name>A0AA86L257_9SPHN</name>
<dbReference type="Gene3D" id="3.90.226.10">
    <property type="entry name" value="2-enoyl-CoA Hydratase, Chain A, domain 1"/>
    <property type="match status" value="1"/>
</dbReference>
<evidence type="ECO:0000313" key="3">
    <source>
        <dbReference type="Proteomes" id="UP000058599"/>
    </source>
</evidence>
<gene>
    <name evidence="2" type="ORF">SGRAN_1038</name>
</gene>
<protein>
    <submittedName>
        <fullName evidence="2">Enoyl-CoA hydratase</fullName>
        <ecNumber evidence="2">4.2.1.17</ecNumber>
    </submittedName>
</protein>
<keyword evidence="2" id="KW-0456">Lyase</keyword>
<accession>A0AA86L257</accession>
<dbReference type="RefSeq" id="WP_067181259.1">
    <property type="nucleotide sequence ID" value="NZ_CP012199.1"/>
</dbReference>
<dbReference type="InterPro" id="IPR001753">
    <property type="entry name" value="Enoyl-CoA_hydra/iso"/>
</dbReference>
<reference evidence="2 3" key="1">
    <citation type="journal article" date="2016" name="BMC Genomics">
        <title>Genomic analysis of the nitrate-respiring Sphingopyxis granuli (formerly Sphingomonas macrogoltabida) strain TFA.</title>
        <authorList>
            <person name="Garcia-Romero I."/>
            <person name="Perez-Pulido A.J."/>
            <person name="Gonzalez-Flores Y.E."/>
            <person name="Reyes-Ramirez F."/>
            <person name="Santero E."/>
            <person name="Floriano B."/>
        </authorList>
    </citation>
    <scope>NUCLEOTIDE SEQUENCE [LARGE SCALE GENOMIC DNA]</scope>
    <source>
        <strain evidence="2 3">TFA</strain>
    </source>
</reference>
<dbReference type="PANTHER" id="PTHR43459">
    <property type="entry name" value="ENOYL-COA HYDRATASE"/>
    <property type="match status" value="1"/>
</dbReference>
<comment type="similarity">
    <text evidence="1">Belongs to the enoyl-CoA hydratase/isomerase family.</text>
</comment>
<dbReference type="InterPro" id="IPR018376">
    <property type="entry name" value="Enoyl-CoA_hyd/isom_CS"/>
</dbReference>
<dbReference type="InterPro" id="IPR029045">
    <property type="entry name" value="ClpP/crotonase-like_dom_sf"/>
</dbReference>
<dbReference type="PANTHER" id="PTHR43459:SF1">
    <property type="entry name" value="EG:BACN32G11.4 PROTEIN"/>
    <property type="match status" value="1"/>
</dbReference>
<dbReference type="PROSITE" id="PS00166">
    <property type="entry name" value="ENOYL_COA_HYDRATASE"/>
    <property type="match status" value="1"/>
</dbReference>
<dbReference type="CDD" id="cd06558">
    <property type="entry name" value="crotonase-like"/>
    <property type="match status" value="1"/>
</dbReference>
<dbReference type="GO" id="GO:0004300">
    <property type="term" value="F:enoyl-CoA hydratase activity"/>
    <property type="evidence" value="ECO:0007669"/>
    <property type="project" value="UniProtKB-EC"/>
</dbReference>
<dbReference type="Pfam" id="PF00378">
    <property type="entry name" value="ECH_1"/>
    <property type="match status" value="1"/>
</dbReference>
<dbReference type="EMBL" id="CP012199">
    <property type="protein sequence ID" value="AMG73431.1"/>
    <property type="molecule type" value="Genomic_DNA"/>
</dbReference>
<organism evidence="2 3">
    <name type="scientific">Sphingopyxis granuli</name>
    <dbReference type="NCBI Taxonomy" id="267128"/>
    <lineage>
        <taxon>Bacteria</taxon>
        <taxon>Pseudomonadati</taxon>
        <taxon>Pseudomonadota</taxon>
        <taxon>Alphaproteobacteria</taxon>
        <taxon>Sphingomonadales</taxon>
        <taxon>Sphingomonadaceae</taxon>
        <taxon>Sphingopyxis</taxon>
    </lineage>
</organism>
<dbReference type="EC" id="4.2.1.17" evidence="2"/>
<dbReference type="AlphaFoldDB" id="A0AA86L257"/>
<dbReference type="KEGG" id="sgi:SGRAN_1038"/>
<proteinExistence type="inferred from homology"/>
<evidence type="ECO:0000256" key="1">
    <source>
        <dbReference type="RuleBase" id="RU003707"/>
    </source>
</evidence>
<sequence>MIKLEHVGRTLFATFSNPATLNALDASMAAELDKLTSLLRSDRELGLVVLQGEGRAFMAGGDINAFRGDDAVVQTTVGSTLSSLNAFVEALASTPCLILASVHGAVAGGGLAIMLACDLVLASDETRFVFAYATLGATPDGGLTHNLPAIVGRQRALGLLLASGPIGAEDALRLGLVNEIVADGEREARTRALAERLVANSHLANAETKTLVRAAAETSLREQLSAEKRAFLACAGGHDFKEGVAAFFEKRAPVFARAGSAPIRANS</sequence>
<dbReference type="SUPFAM" id="SSF52096">
    <property type="entry name" value="ClpP/crotonase"/>
    <property type="match status" value="1"/>
</dbReference>
<dbReference type="Proteomes" id="UP000058599">
    <property type="component" value="Chromosome"/>
</dbReference>
<keyword evidence="3" id="KW-1185">Reference proteome</keyword>